<gene>
    <name evidence="8" type="ORF">HMPREF1872_01225</name>
</gene>
<keyword evidence="9" id="KW-1185">Reference proteome</keyword>
<feature type="transmembrane region" description="Helical" evidence="7">
    <location>
        <begin position="53"/>
        <end position="76"/>
    </location>
</feature>
<organism evidence="8 9">
    <name type="scientific">Amygdalobacter nucleatus</name>
    <dbReference type="NCBI Taxonomy" id="3029274"/>
    <lineage>
        <taxon>Bacteria</taxon>
        <taxon>Bacillati</taxon>
        <taxon>Bacillota</taxon>
        <taxon>Clostridia</taxon>
        <taxon>Eubacteriales</taxon>
        <taxon>Oscillospiraceae</taxon>
        <taxon>Amygdalobacter</taxon>
    </lineage>
</organism>
<evidence type="ECO:0000256" key="7">
    <source>
        <dbReference type="SAM" id="Phobius"/>
    </source>
</evidence>
<feature type="transmembrane region" description="Helical" evidence="7">
    <location>
        <begin position="130"/>
        <end position="148"/>
    </location>
</feature>
<evidence type="ECO:0000256" key="4">
    <source>
        <dbReference type="ARBA" id="ARBA00022989"/>
    </source>
</evidence>
<name>A0A133Y7T6_9FIRM</name>
<dbReference type="InterPro" id="IPR037294">
    <property type="entry name" value="ABC_BtuC-like"/>
</dbReference>
<dbReference type="GO" id="GO:0010043">
    <property type="term" value="P:response to zinc ion"/>
    <property type="evidence" value="ECO:0007669"/>
    <property type="project" value="TreeGrafter"/>
</dbReference>
<dbReference type="InterPro" id="IPR001626">
    <property type="entry name" value="ABC_TroCD"/>
</dbReference>
<proteinExistence type="inferred from homology"/>
<dbReference type="Pfam" id="PF00950">
    <property type="entry name" value="ABC-3"/>
    <property type="match status" value="1"/>
</dbReference>
<dbReference type="EMBL" id="LSCV01000042">
    <property type="protein sequence ID" value="KXB39193.1"/>
    <property type="molecule type" value="Genomic_DNA"/>
</dbReference>
<comment type="subcellular location">
    <subcellularLocation>
        <location evidence="6">Cell membrane</location>
        <topology evidence="6">Multi-pass membrane protein</topology>
    </subcellularLocation>
    <subcellularLocation>
        <location evidence="1">Membrane</location>
        <topology evidence="1">Multi-pass membrane protein</topology>
    </subcellularLocation>
</comment>
<dbReference type="Gene3D" id="1.10.3470.10">
    <property type="entry name" value="ABC transporter involved in vitamin B12 uptake, BtuC"/>
    <property type="match status" value="1"/>
</dbReference>
<feature type="transmembrane region" description="Helical" evidence="7">
    <location>
        <begin position="244"/>
        <end position="260"/>
    </location>
</feature>
<dbReference type="SUPFAM" id="SSF81345">
    <property type="entry name" value="ABC transporter involved in vitamin B12 uptake, BtuC"/>
    <property type="match status" value="1"/>
</dbReference>
<accession>A0A133Y7T6</accession>
<keyword evidence="3 6" id="KW-0812">Transmembrane</keyword>
<dbReference type="PANTHER" id="PTHR30477:SF0">
    <property type="entry name" value="METAL TRANSPORT SYSTEM MEMBRANE PROTEIN TM_0125-RELATED"/>
    <property type="match status" value="1"/>
</dbReference>
<comment type="similarity">
    <text evidence="2 6">Belongs to the ABC-3 integral membrane protein family.</text>
</comment>
<evidence type="ECO:0000256" key="6">
    <source>
        <dbReference type="RuleBase" id="RU003943"/>
    </source>
</evidence>
<feature type="transmembrane region" description="Helical" evidence="7">
    <location>
        <begin position="169"/>
        <end position="187"/>
    </location>
</feature>
<dbReference type="Proteomes" id="UP000070080">
    <property type="component" value="Unassembled WGS sequence"/>
</dbReference>
<evidence type="ECO:0000256" key="1">
    <source>
        <dbReference type="ARBA" id="ARBA00004141"/>
    </source>
</evidence>
<keyword evidence="5 7" id="KW-0472">Membrane</keyword>
<dbReference type="GO" id="GO:0043190">
    <property type="term" value="C:ATP-binding cassette (ABC) transporter complex"/>
    <property type="evidence" value="ECO:0007669"/>
    <property type="project" value="InterPro"/>
</dbReference>
<dbReference type="GO" id="GO:0055085">
    <property type="term" value="P:transmembrane transport"/>
    <property type="evidence" value="ECO:0007669"/>
    <property type="project" value="InterPro"/>
</dbReference>
<feature type="transmembrane region" description="Helical" evidence="7">
    <location>
        <begin position="193"/>
        <end position="210"/>
    </location>
</feature>
<feature type="transmembrane region" description="Helical" evidence="7">
    <location>
        <begin position="12"/>
        <end position="33"/>
    </location>
</feature>
<feature type="transmembrane region" description="Helical" evidence="7">
    <location>
        <begin position="217"/>
        <end position="238"/>
    </location>
</feature>
<protein>
    <submittedName>
        <fullName evidence="8">ABC 3 transport family protein</fullName>
    </submittedName>
</protein>
<keyword evidence="4 7" id="KW-1133">Transmembrane helix</keyword>
<evidence type="ECO:0000313" key="9">
    <source>
        <dbReference type="Proteomes" id="UP000070080"/>
    </source>
</evidence>
<comment type="caution">
    <text evidence="8">The sequence shown here is derived from an EMBL/GenBank/DDBJ whole genome shotgun (WGS) entry which is preliminary data.</text>
</comment>
<keyword evidence="6" id="KW-0813">Transport</keyword>
<feature type="transmembrane region" description="Helical" evidence="7">
    <location>
        <begin position="88"/>
        <end position="110"/>
    </location>
</feature>
<evidence type="ECO:0000256" key="2">
    <source>
        <dbReference type="ARBA" id="ARBA00008034"/>
    </source>
</evidence>
<dbReference type="AlphaFoldDB" id="A0A133Y7T6"/>
<evidence type="ECO:0000256" key="3">
    <source>
        <dbReference type="ARBA" id="ARBA00022692"/>
    </source>
</evidence>
<reference evidence="9" key="1">
    <citation type="submission" date="2016-01" db="EMBL/GenBank/DDBJ databases">
        <authorList>
            <person name="Mitreva M."/>
            <person name="Pepin K.H."/>
            <person name="Mihindukulasuriya K.A."/>
            <person name="Fulton R."/>
            <person name="Fronick C."/>
            <person name="O'Laughlin M."/>
            <person name="Miner T."/>
            <person name="Herter B."/>
            <person name="Rosa B.A."/>
            <person name="Cordes M."/>
            <person name="Tomlinson C."/>
            <person name="Wollam A."/>
            <person name="Palsikar V.B."/>
            <person name="Mardis E.R."/>
            <person name="Wilson R.K."/>
        </authorList>
    </citation>
    <scope>NUCLEOTIDE SEQUENCE [LARGE SCALE GENOMIC DNA]</scope>
    <source>
        <strain evidence="9">KA00274</strain>
    </source>
</reference>
<evidence type="ECO:0000256" key="5">
    <source>
        <dbReference type="ARBA" id="ARBA00023136"/>
    </source>
</evidence>
<evidence type="ECO:0000313" key="8">
    <source>
        <dbReference type="EMBL" id="KXB39193.1"/>
    </source>
</evidence>
<sequence>MLDLFAYDFLRRAFIVGGLLAIILPCIGLTVLLKRLSMMGDTLAHASLAGVAFGLLVGLNPLLFAAIACVVAGLGIETIANKLKAYQEISTVIILSAAIGLAGIFSSFTSGNSFSSYLFGSIVTISDSEFYLVIGIALVVLVVYSLIYKQLYLIVFDSKAAEMLGINQRLINLIFTCLGAVTISVAAKTIGSLIVSSLLVLPVICAMQFTKTYKQTLILSIALSITYVYVGLVASYYFNLKPGSLIVLIAVAVLMLSMLIKHKFKL</sequence>
<dbReference type="RefSeq" id="WP_066714773.1">
    <property type="nucleotide sequence ID" value="NZ_JARFNM010000001.1"/>
</dbReference>
<dbReference type="PANTHER" id="PTHR30477">
    <property type="entry name" value="ABC-TRANSPORTER METAL-BINDING PROTEIN"/>
    <property type="match status" value="1"/>
</dbReference>
<dbReference type="STRING" id="1497955.HMPREF1872_01225"/>
<dbReference type="OrthoDB" id="9798540at2"/>
<dbReference type="PATRIC" id="fig|1497955.3.peg.1190"/>